<sequence length="90" mass="10824">HDVQLYRQKNNELELFTTLKEGHTDFVRTISKFMNRKYVTGGEDGQLCFMEYFITEFLVLNVICNKRKFYLFMPFILGLFSENIAPNYRH</sequence>
<feature type="non-terminal residue" evidence="1">
    <location>
        <position position="1"/>
    </location>
</feature>
<accession>A0AAV4NX21</accession>
<proteinExistence type="predicted"/>
<protein>
    <submittedName>
        <fullName evidence="1">Uncharacterized protein</fullName>
    </submittedName>
</protein>
<name>A0AAV4NX21_CAEEX</name>
<keyword evidence="2" id="KW-1185">Reference proteome</keyword>
<evidence type="ECO:0000313" key="2">
    <source>
        <dbReference type="Proteomes" id="UP001054945"/>
    </source>
</evidence>
<dbReference type="Proteomes" id="UP001054945">
    <property type="component" value="Unassembled WGS sequence"/>
</dbReference>
<dbReference type="EMBL" id="BPLR01003847">
    <property type="protein sequence ID" value="GIX89311.1"/>
    <property type="molecule type" value="Genomic_DNA"/>
</dbReference>
<reference evidence="1 2" key="1">
    <citation type="submission" date="2021-06" db="EMBL/GenBank/DDBJ databases">
        <title>Caerostris extrusa draft genome.</title>
        <authorList>
            <person name="Kono N."/>
            <person name="Arakawa K."/>
        </authorList>
    </citation>
    <scope>NUCLEOTIDE SEQUENCE [LARGE SCALE GENOMIC DNA]</scope>
</reference>
<comment type="caution">
    <text evidence="1">The sequence shown here is derived from an EMBL/GenBank/DDBJ whole genome shotgun (WGS) entry which is preliminary data.</text>
</comment>
<dbReference type="AlphaFoldDB" id="A0AAV4NX21"/>
<organism evidence="1 2">
    <name type="scientific">Caerostris extrusa</name>
    <name type="common">Bark spider</name>
    <name type="synonym">Caerostris bankana</name>
    <dbReference type="NCBI Taxonomy" id="172846"/>
    <lineage>
        <taxon>Eukaryota</taxon>
        <taxon>Metazoa</taxon>
        <taxon>Ecdysozoa</taxon>
        <taxon>Arthropoda</taxon>
        <taxon>Chelicerata</taxon>
        <taxon>Arachnida</taxon>
        <taxon>Araneae</taxon>
        <taxon>Araneomorphae</taxon>
        <taxon>Entelegynae</taxon>
        <taxon>Araneoidea</taxon>
        <taxon>Araneidae</taxon>
        <taxon>Caerostris</taxon>
    </lineage>
</organism>
<gene>
    <name evidence="1" type="ORF">CEXT_296501</name>
</gene>
<evidence type="ECO:0000313" key="1">
    <source>
        <dbReference type="EMBL" id="GIX89311.1"/>
    </source>
</evidence>